<accession>A0ABW5QEA5</accession>
<sequence length="218" mass="25445">MKSESVSINTIYDSAVHLAKLEQFSRSRVREEKIDVNYIMFQPATKNVLNELDGLLNVFEKNFIVPEIIKKRSKVVFNPKFGAASLLVNGADADVFIDDTLYDFKTTKYNEFNQLDNLQLLGYFFLNELAIETMSDIDYNYQHMNIKKIAYYKARFGEIEYIKVANLLNEQTIQKIMMQLADYFKGNYGSLHSSIWADNEHTKELIEKIRTGELYNRD</sequence>
<comment type="caution">
    <text evidence="1">The sequence shown here is derived from an EMBL/GenBank/DDBJ whole genome shotgun (WGS) entry which is preliminary data.</text>
</comment>
<dbReference type="RefSeq" id="WP_377330101.1">
    <property type="nucleotide sequence ID" value="NZ_JBHUMZ010000050.1"/>
</dbReference>
<organism evidence="1 2">
    <name type="scientific">Piscibacillus salipiscarius</name>
    <dbReference type="NCBI Taxonomy" id="299480"/>
    <lineage>
        <taxon>Bacteria</taxon>
        <taxon>Bacillati</taxon>
        <taxon>Bacillota</taxon>
        <taxon>Bacilli</taxon>
        <taxon>Bacillales</taxon>
        <taxon>Bacillaceae</taxon>
        <taxon>Piscibacillus</taxon>
    </lineage>
</organism>
<protein>
    <submittedName>
        <fullName evidence="1">Uncharacterized protein</fullName>
    </submittedName>
</protein>
<name>A0ABW5QEA5_9BACI</name>
<evidence type="ECO:0000313" key="2">
    <source>
        <dbReference type="Proteomes" id="UP001597452"/>
    </source>
</evidence>
<keyword evidence="2" id="KW-1185">Reference proteome</keyword>
<dbReference type="EMBL" id="JBHUMZ010000050">
    <property type="protein sequence ID" value="MFD2640027.1"/>
    <property type="molecule type" value="Genomic_DNA"/>
</dbReference>
<dbReference type="Proteomes" id="UP001597452">
    <property type="component" value="Unassembled WGS sequence"/>
</dbReference>
<reference evidence="2" key="1">
    <citation type="journal article" date="2019" name="Int. J. Syst. Evol. Microbiol.">
        <title>The Global Catalogue of Microorganisms (GCM) 10K type strain sequencing project: providing services to taxonomists for standard genome sequencing and annotation.</title>
        <authorList>
            <consortium name="The Broad Institute Genomics Platform"/>
            <consortium name="The Broad Institute Genome Sequencing Center for Infectious Disease"/>
            <person name="Wu L."/>
            <person name="Ma J."/>
        </authorList>
    </citation>
    <scope>NUCLEOTIDE SEQUENCE [LARGE SCALE GENOMIC DNA]</scope>
    <source>
        <strain evidence="2">TISTR 1571</strain>
    </source>
</reference>
<proteinExistence type="predicted"/>
<gene>
    <name evidence="1" type="ORF">ACFSW4_14250</name>
</gene>
<evidence type="ECO:0000313" key="1">
    <source>
        <dbReference type="EMBL" id="MFD2640027.1"/>
    </source>
</evidence>